<dbReference type="OrthoDB" id="9802507at2"/>
<evidence type="ECO:0000313" key="18">
    <source>
        <dbReference type="EMBL" id="SFE25827.1"/>
    </source>
</evidence>
<proteinExistence type="inferred from homology"/>
<evidence type="ECO:0000256" key="12">
    <source>
        <dbReference type="ARBA" id="ARBA00032931"/>
    </source>
</evidence>
<dbReference type="SUPFAM" id="SSF56042">
    <property type="entry name" value="PurM C-terminal domain-like"/>
    <property type="match status" value="1"/>
</dbReference>
<dbReference type="InterPro" id="IPR004733">
    <property type="entry name" value="PurM_cligase"/>
</dbReference>
<keyword evidence="8 15" id="KW-0547">Nucleotide-binding</keyword>
<sequence>MENIYKSAGVDVEKGYDAVERIKKHIAATARQEVLGDIGGFGGLFELTSLNYQEPVLVSGTDGVGTKLKLAIDLEKHDTVGVDLVAMCVNDIVAQGAQPLFFLDYIACGKNNPAKIEQIVAGIADGCKQSGSALIGGETAEMPGMYHENDYDLAGFTVGIAEKSKLITGKTISAGDTVIGLASTGIHSNGYSLVRKLVHDLDFAKTYEGLDGQLGDVLLTPTKIYAKSVGEVMKSVPIKGISHITGGGFYENLPRMMPDGLGVALDSTTWEQPPIFSFLQQLGEIADDAMYGIFNMGIGMALVVSESETENALKILNDQGEKASVIGKVVSEEGVHITS</sequence>
<feature type="domain" description="PurM-like N-terminal" evidence="16">
    <location>
        <begin position="56"/>
        <end position="161"/>
    </location>
</feature>
<evidence type="ECO:0000256" key="3">
    <source>
        <dbReference type="ARBA" id="ARBA00010280"/>
    </source>
</evidence>
<dbReference type="RefSeq" id="WP_090086655.1">
    <property type="nucleotide sequence ID" value="NZ_FOMR01000011.1"/>
</dbReference>
<keyword evidence="7 15" id="KW-0436">Ligase</keyword>
<dbReference type="CDD" id="cd02196">
    <property type="entry name" value="PurM"/>
    <property type="match status" value="1"/>
</dbReference>
<dbReference type="InterPro" id="IPR036921">
    <property type="entry name" value="PurM-like_N_sf"/>
</dbReference>
<evidence type="ECO:0000256" key="8">
    <source>
        <dbReference type="ARBA" id="ARBA00022741"/>
    </source>
</evidence>
<evidence type="ECO:0000256" key="15">
    <source>
        <dbReference type="HAMAP-Rule" id="MF_00741"/>
    </source>
</evidence>
<comment type="catalytic activity">
    <reaction evidence="14 15">
        <text>2-formamido-N(1)-(5-O-phospho-beta-D-ribosyl)acetamidine + ATP = 5-amino-1-(5-phospho-beta-D-ribosyl)imidazole + ADP + phosphate + H(+)</text>
        <dbReference type="Rhea" id="RHEA:23032"/>
        <dbReference type="ChEBI" id="CHEBI:15378"/>
        <dbReference type="ChEBI" id="CHEBI:30616"/>
        <dbReference type="ChEBI" id="CHEBI:43474"/>
        <dbReference type="ChEBI" id="CHEBI:137981"/>
        <dbReference type="ChEBI" id="CHEBI:147287"/>
        <dbReference type="ChEBI" id="CHEBI:456216"/>
        <dbReference type="EC" id="6.3.3.1"/>
    </reaction>
</comment>
<evidence type="ECO:0000256" key="6">
    <source>
        <dbReference type="ARBA" id="ARBA00022490"/>
    </source>
</evidence>
<dbReference type="GO" id="GO:0046084">
    <property type="term" value="P:adenine biosynthetic process"/>
    <property type="evidence" value="ECO:0007669"/>
    <property type="project" value="TreeGrafter"/>
</dbReference>
<keyword evidence="9 15" id="KW-0658">Purine biosynthesis</keyword>
<evidence type="ECO:0000256" key="13">
    <source>
        <dbReference type="ARBA" id="ARBA00033093"/>
    </source>
</evidence>
<evidence type="ECO:0000256" key="1">
    <source>
        <dbReference type="ARBA" id="ARBA00004496"/>
    </source>
</evidence>
<reference evidence="19" key="1">
    <citation type="submission" date="2016-10" db="EMBL/GenBank/DDBJ databases">
        <authorList>
            <person name="Varghese N."/>
            <person name="Submissions S."/>
        </authorList>
    </citation>
    <scope>NUCLEOTIDE SEQUENCE [LARGE SCALE GENOMIC DNA]</scope>
    <source>
        <strain evidence="19">DSM 22530</strain>
    </source>
</reference>
<comment type="subcellular location">
    <subcellularLocation>
        <location evidence="1 15">Cytoplasm</location>
    </subcellularLocation>
</comment>
<dbReference type="UniPathway" id="UPA00074">
    <property type="reaction ID" value="UER00129"/>
</dbReference>
<protein>
    <recommendedName>
        <fullName evidence="5 15">Phosphoribosylformylglycinamidine cyclo-ligase</fullName>
        <ecNumber evidence="4 15">6.3.3.1</ecNumber>
    </recommendedName>
    <alternativeName>
        <fullName evidence="12 15">AIR synthase</fullName>
    </alternativeName>
    <alternativeName>
        <fullName evidence="13 15">AIRS</fullName>
    </alternativeName>
    <alternativeName>
        <fullName evidence="11 15">Phosphoribosyl-aminoimidazole synthetase</fullName>
    </alternativeName>
</protein>
<dbReference type="InterPro" id="IPR016188">
    <property type="entry name" value="PurM-like_N"/>
</dbReference>
<dbReference type="Proteomes" id="UP000199474">
    <property type="component" value="Unassembled WGS sequence"/>
</dbReference>
<evidence type="ECO:0000256" key="2">
    <source>
        <dbReference type="ARBA" id="ARBA00004686"/>
    </source>
</evidence>
<name>A0A1I1Z2B1_9BACI</name>
<dbReference type="EMBL" id="FOMR01000011">
    <property type="protein sequence ID" value="SFE25827.1"/>
    <property type="molecule type" value="Genomic_DNA"/>
</dbReference>
<evidence type="ECO:0000256" key="4">
    <source>
        <dbReference type="ARBA" id="ARBA00013047"/>
    </source>
</evidence>
<evidence type="ECO:0000256" key="10">
    <source>
        <dbReference type="ARBA" id="ARBA00022840"/>
    </source>
</evidence>
<evidence type="ECO:0000259" key="17">
    <source>
        <dbReference type="Pfam" id="PF02769"/>
    </source>
</evidence>
<dbReference type="GO" id="GO:0006189">
    <property type="term" value="P:'de novo' IMP biosynthetic process"/>
    <property type="evidence" value="ECO:0007669"/>
    <property type="project" value="UniProtKB-UniRule"/>
</dbReference>
<dbReference type="AlphaFoldDB" id="A0A1I1Z2B1"/>
<organism evidence="18 19">
    <name type="scientific">Lentibacillus persicus</name>
    <dbReference type="NCBI Taxonomy" id="640948"/>
    <lineage>
        <taxon>Bacteria</taxon>
        <taxon>Bacillati</taxon>
        <taxon>Bacillota</taxon>
        <taxon>Bacilli</taxon>
        <taxon>Bacillales</taxon>
        <taxon>Bacillaceae</taxon>
        <taxon>Lentibacillus</taxon>
    </lineage>
</organism>
<dbReference type="GO" id="GO:0004637">
    <property type="term" value="F:phosphoribosylamine-glycine ligase activity"/>
    <property type="evidence" value="ECO:0007669"/>
    <property type="project" value="TreeGrafter"/>
</dbReference>
<comment type="pathway">
    <text evidence="2 15">Purine metabolism; IMP biosynthesis via de novo pathway; 5-amino-1-(5-phospho-D-ribosyl)imidazole from N(2)-formyl-N(1)-(5-phospho-D-ribosyl)glycinamide: step 2/2.</text>
</comment>
<dbReference type="PANTHER" id="PTHR10520">
    <property type="entry name" value="TRIFUNCTIONAL PURINE BIOSYNTHETIC PROTEIN ADENOSINE-3-RELATED"/>
    <property type="match status" value="1"/>
</dbReference>
<keyword evidence="6 15" id="KW-0963">Cytoplasm</keyword>
<gene>
    <name evidence="15" type="primary">purM</name>
    <name evidence="18" type="ORF">SAMN05216238_11174</name>
</gene>
<feature type="domain" description="PurM-like C-terminal" evidence="17">
    <location>
        <begin position="174"/>
        <end position="336"/>
    </location>
</feature>
<evidence type="ECO:0000259" key="16">
    <source>
        <dbReference type="Pfam" id="PF00586"/>
    </source>
</evidence>
<dbReference type="GO" id="GO:0005524">
    <property type="term" value="F:ATP binding"/>
    <property type="evidence" value="ECO:0007669"/>
    <property type="project" value="UniProtKB-KW"/>
</dbReference>
<dbReference type="GO" id="GO:0004641">
    <property type="term" value="F:phosphoribosylformylglycinamidine cyclo-ligase activity"/>
    <property type="evidence" value="ECO:0007669"/>
    <property type="project" value="UniProtKB-UniRule"/>
</dbReference>
<dbReference type="STRING" id="640948.SAMN05216238_11174"/>
<evidence type="ECO:0000256" key="14">
    <source>
        <dbReference type="ARBA" id="ARBA00049057"/>
    </source>
</evidence>
<dbReference type="PANTHER" id="PTHR10520:SF12">
    <property type="entry name" value="TRIFUNCTIONAL PURINE BIOSYNTHETIC PROTEIN ADENOSINE-3"/>
    <property type="match status" value="1"/>
</dbReference>
<dbReference type="Gene3D" id="3.30.1330.10">
    <property type="entry name" value="PurM-like, N-terminal domain"/>
    <property type="match status" value="1"/>
</dbReference>
<evidence type="ECO:0000256" key="9">
    <source>
        <dbReference type="ARBA" id="ARBA00022755"/>
    </source>
</evidence>
<dbReference type="InterPro" id="IPR010918">
    <property type="entry name" value="PurM-like_C_dom"/>
</dbReference>
<evidence type="ECO:0000256" key="11">
    <source>
        <dbReference type="ARBA" id="ARBA00031908"/>
    </source>
</evidence>
<dbReference type="SUPFAM" id="SSF55326">
    <property type="entry name" value="PurM N-terminal domain-like"/>
    <property type="match status" value="1"/>
</dbReference>
<dbReference type="EC" id="6.3.3.1" evidence="4 15"/>
<evidence type="ECO:0000313" key="19">
    <source>
        <dbReference type="Proteomes" id="UP000199474"/>
    </source>
</evidence>
<dbReference type="GO" id="GO:0005829">
    <property type="term" value="C:cytosol"/>
    <property type="evidence" value="ECO:0007669"/>
    <property type="project" value="TreeGrafter"/>
</dbReference>
<dbReference type="FunFam" id="3.90.650.10:FF:000011">
    <property type="entry name" value="Phosphoribosylformylglycinamidine cyclo-ligase"/>
    <property type="match status" value="1"/>
</dbReference>
<accession>A0A1I1Z2B1</accession>
<dbReference type="Pfam" id="PF02769">
    <property type="entry name" value="AIRS_C"/>
    <property type="match status" value="1"/>
</dbReference>
<dbReference type="FunFam" id="3.30.1330.10:FF:000001">
    <property type="entry name" value="Phosphoribosylformylglycinamidine cyclo-ligase"/>
    <property type="match status" value="1"/>
</dbReference>
<dbReference type="Pfam" id="PF00586">
    <property type="entry name" value="AIRS"/>
    <property type="match status" value="1"/>
</dbReference>
<keyword evidence="19" id="KW-1185">Reference proteome</keyword>
<evidence type="ECO:0000256" key="7">
    <source>
        <dbReference type="ARBA" id="ARBA00022598"/>
    </source>
</evidence>
<evidence type="ECO:0000256" key="5">
    <source>
        <dbReference type="ARBA" id="ARBA00020367"/>
    </source>
</evidence>
<dbReference type="HAMAP" id="MF_00741">
    <property type="entry name" value="AIRS"/>
    <property type="match status" value="1"/>
</dbReference>
<keyword evidence="10 15" id="KW-0067">ATP-binding</keyword>
<comment type="similarity">
    <text evidence="3 15">Belongs to the AIR synthase family.</text>
</comment>
<dbReference type="Gene3D" id="3.90.650.10">
    <property type="entry name" value="PurM-like C-terminal domain"/>
    <property type="match status" value="1"/>
</dbReference>
<dbReference type="NCBIfam" id="TIGR00878">
    <property type="entry name" value="purM"/>
    <property type="match status" value="1"/>
</dbReference>
<dbReference type="InterPro" id="IPR036676">
    <property type="entry name" value="PurM-like_C_sf"/>
</dbReference>